<organism evidence="2 3">
    <name type="scientific">Anaerotruncus colihominis</name>
    <dbReference type="NCBI Taxonomy" id="169435"/>
    <lineage>
        <taxon>Bacteria</taxon>
        <taxon>Bacillati</taxon>
        <taxon>Bacillota</taxon>
        <taxon>Clostridia</taxon>
        <taxon>Eubacteriales</taxon>
        <taxon>Oscillospiraceae</taxon>
        <taxon>Anaerotruncus</taxon>
    </lineage>
</organism>
<dbReference type="InterPro" id="IPR049939">
    <property type="entry name" value="NifE-like"/>
</dbReference>
<proteinExistence type="predicted"/>
<evidence type="ECO:0000259" key="1">
    <source>
        <dbReference type="Pfam" id="PF00148"/>
    </source>
</evidence>
<dbReference type="PANTHER" id="PTHR42956">
    <property type="entry name" value="NITROGENASE IRON-MOLYBDENUM COFACTOR BIOSYNTHESIS PROTEIN NIFE"/>
    <property type="match status" value="1"/>
</dbReference>
<sequence>MQKYIGGIEGFLEQDAAKESAFWADYQVLGPMFAALRMFMTMDDVLTVIVGAKGCAYHLNFTIVAWGEIDFFLGKRPLPVLEYRQQQIALGDFTPPEDWLRRMKKLCGVYRARRIVLLPTDALLLCGADLAGVAGEIQKFTGIQTEALEIAGMSSPNQWAGYDAALEALYRPYLGKSYRHEKSVNLVGWMWPSRHRGHEIGCCIDMLKELQIPVNAVISGGSSLADIEKSMHAGANALVCSSVMGNLLQRLDEEGIRLAGPRAPYGFSGTREWLTSIADVLELSVYDGIDAMEKRYRDLFEKNREQLSGKKVFVSGGPGRLIGLLHTLADYGMDIQAAAMFWPHAWSQEDIRHMLRDHGVKMKEFILSPGLDDLERVACQYDVDVWLGGYQEQHTCKRHGIPFVPITVYTVPHVGFEGAVNLGNKLLLAMSGYSFTESQFIAREVEGVICPSNDSNQ</sequence>
<dbReference type="RefSeq" id="WP_055244367.1">
    <property type="nucleotide sequence ID" value="NZ_CABIWA010000007.1"/>
</dbReference>
<dbReference type="EC" id="1.18.-.-" evidence="2"/>
<accession>A0A174NL46</accession>
<dbReference type="PANTHER" id="PTHR42956:SF1">
    <property type="entry name" value="NITROGENASE IRON-MOLYBDENUM COFACTOR BIOSYNTHESIS PROTEIN NIFE"/>
    <property type="match status" value="1"/>
</dbReference>
<protein>
    <submittedName>
        <fullName evidence="2">Light-independent protochlorophyllide reductase subunit B</fullName>
        <ecNumber evidence="2">1.18.-.-</ecNumber>
    </submittedName>
</protein>
<dbReference type="Gene3D" id="3.40.50.1980">
    <property type="entry name" value="Nitrogenase molybdenum iron protein domain"/>
    <property type="match status" value="1"/>
</dbReference>
<dbReference type="SUPFAM" id="SSF53807">
    <property type="entry name" value="Helical backbone' metal receptor"/>
    <property type="match status" value="1"/>
</dbReference>
<keyword evidence="2" id="KW-0560">Oxidoreductase</keyword>
<dbReference type="EMBL" id="CZBE01000005">
    <property type="protein sequence ID" value="CUP48336.1"/>
    <property type="molecule type" value="Genomic_DNA"/>
</dbReference>
<dbReference type="OrthoDB" id="9767044at2"/>
<reference evidence="2 3" key="1">
    <citation type="submission" date="2015-09" db="EMBL/GenBank/DDBJ databases">
        <authorList>
            <consortium name="Pathogen Informatics"/>
        </authorList>
    </citation>
    <scope>NUCLEOTIDE SEQUENCE [LARGE SCALE GENOMIC DNA]</scope>
    <source>
        <strain evidence="2 3">2789STDY5834939</strain>
    </source>
</reference>
<name>A0A174NL46_9FIRM</name>
<dbReference type="InterPro" id="IPR000510">
    <property type="entry name" value="Nase/OxRdtase_comp1"/>
</dbReference>
<evidence type="ECO:0000313" key="2">
    <source>
        <dbReference type="EMBL" id="CUP48336.1"/>
    </source>
</evidence>
<evidence type="ECO:0000313" key="3">
    <source>
        <dbReference type="Proteomes" id="UP000095765"/>
    </source>
</evidence>
<dbReference type="GO" id="GO:0016491">
    <property type="term" value="F:oxidoreductase activity"/>
    <property type="evidence" value="ECO:0007669"/>
    <property type="project" value="UniProtKB-KW"/>
</dbReference>
<dbReference type="Proteomes" id="UP000095765">
    <property type="component" value="Unassembled WGS sequence"/>
</dbReference>
<dbReference type="Gene3D" id="3.40.50.12380">
    <property type="entry name" value="Nitrogenase MoFe cofactor biosynthesis protein NifE, C-terminal"/>
    <property type="match status" value="1"/>
</dbReference>
<dbReference type="AlphaFoldDB" id="A0A174NL46"/>
<feature type="domain" description="Nitrogenase/oxidoreductase component 1" evidence="1">
    <location>
        <begin position="32"/>
        <end position="427"/>
    </location>
</feature>
<gene>
    <name evidence="2" type="primary">bchB</name>
    <name evidence="2" type="ORF">ERS852551_00937</name>
</gene>
<dbReference type="Pfam" id="PF00148">
    <property type="entry name" value="Oxidored_nitro"/>
    <property type="match status" value="1"/>
</dbReference>